<sequence>MDASSVALYGQLKAAQPFFLLAGPNVIESEEHVLKMAKHIKGITTKLGLPLVFKSSFDKANRTSSKSFRGPGLEEGLKILEKVKATYDLPVVTDVHESHQTDLLVAAAKTGKIINIKKGQFCAPSVMGNSAEKIRLAGNQNVMVYDLIVDPRNFEWLREANCPVVADITHALQQPAGRKLDGGGVASGGLRELIPCIARTSVAVGVDGIFMEVHDDPLNAPCDGPTQWVNLYIYLSRKFVNAILSFICCEIHATAQFGGVIGGADCNCCKFHGP</sequence>
<dbReference type="AlphaFoldDB" id="A0A0D9XYC8"/>
<evidence type="ECO:0000256" key="4">
    <source>
        <dbReference type="ARBA" id="ARBA00022490"/>
    </source>
</evidence>
<evidence type="ECO:0000259" key="7">
    <source>
        <dbReference type="Pfam" id="PF00793"/>
    </source>
</evidence>
<dbReference type="SUPFAM" id="SSF51569">
    <property type="entry name" value="Aldolase"/>
    <property type="match status" value="1"/>
</dbReference>
<evidence type="ECO:0000256" key="6">
    <source>
        <dbReference type="ARBA" id="ARBA00049112"/>
    </source>
</evidence>
<proteinExistence type="inferred from homology"/>
<evidence type="ECO:0000256" key="3">
    <source>
        <dbReference type="ARBA" id="ARBA00012693"/>
    </source>
</evidence>
<comment type="similarity">
    <text evidence="2">Belongs to the KdsA family.</text>
</comment>
<dbReference type="InterPro" id="IPR006269">
    <property type="entry name" value="KDO8P_synthase"/>
</dbReference>
<dbReference type="Gramene" id="LPERR12G07020.1">
    <property type="protein sequence ID" value="LPERR12G07020.1"/>
    <property type="gene ID" value="LPERR12G07020"/>
</dbReference>
<dbReference type="InterPro" id="IPR013785">
    <property type="entry name" value="Aldolase_TIM"/>
</dbReference>
<name>A0A0D9XYC8_9ORYZ</name>
<evidence type="ECO:0000256" key="1">
    <source>
        <dbReference type="ARBA" id="ARBA00004496"/>
    </source>
</evidence>
<dbReference type="STRING" id="77586.A0A0D9XYC8"/>
<reference evidence="8" key="3">
    <citation type="submission" date="2015-04" db="UniProtKB">
        <authorList>
            <consortium name="EnsemblPlants"/>
        </authorList>
    </citation>
    <scope>IDENTIFICATION</scope>
</reference>
<dbReference type="Gene3D" id="3.20.20.70">
    <property type="entry name" value="Aldolase class I"/>
    <property type="match status" value="2"/>
</dbReference>
<dbReference type="Pfam" id="PF00793">
    <property type="entry name" value="DAHP_synth_1"/>
    <property type="match status" value="1"/>
</dbReference>
<keyword evidence="4" id="KW-0963">Cytoplasm</keyword>
<keyword evidence="9" id="KW-1185">Reference proteome</keyword>
<comment type="subcellular location">
    <subcellularLocation>
        <location evidence="1">Cytoplasm</location>
    </subcellularLocation>
</comment>
<dbReference type="EC" id="2.5.1.55" evidence="3"/>
<reference evidence="9" key="2">
    <citation type="submission" date="2013-12" db="EMBL/GenBank/DDBJ databases">
        <authorList>
            <person name="Yu Y."/>
            <person name="Lee S."/>
            <person name="de Baynast K."/>
            <person name="Wissotski M."/>
            <person name="Liu L."/>
            <person name="Talag J."/>
            <person name="Goicoechea J."/>
            <person name="Angelova A."/>
            <person name="Jetty R."/>
            <person name="Kudrna D."/>
            <person name="Golser W."/>
            <person name="Rivera L."/>
            <person name="Zhang J."/>
            <person name="Wing R."/>
        </authorList>
    </citation>
    <scope>NUCLEOTIDE SEQUENCE</scope>
</reference>
<evidence type="ECO:0000313" key="8">
    <source>
        <dbReference type="EnsemblPlants" id="LPERR12G07020.1"/>
    </source>
</evidence>
<comment type="catalytic activity">
    <reaction evidence="6">
        <text>D-arabinose 5-phosphate + phosphoenolpyruvate + H2O = 3-deoxy-alpha-D-manno-2-octulosonate-8-phosphate + phosphate</text>
        <dbReference type="Rhea" id="RHEA:14053"/>
        <dbReference type="ChEBI" id="CHEBI:15377"/>
        <dbReference type="ChEBI" id="CHEBI:43474"/>
        <dbReference type="ChEBI" id="CHEBI:57693"/>
        <dbReference type="ChEBI" id="CHEBI:58702"/>
        <dbReference type="ChEBI" id="CHEBI:85985"/>
        <dbReference type="EC" id="2.5.1.55"/>
    </reaction>
</comment>
<accession>A0A0D9XYC8</accession>
<dbReference type="GO" id="GO:0005737">
    <property type="term" value="C:cytoplasm"/>
    <property type="evidence" value="ECO:0007669"/>
    <property type="project" value="UniProtKB-SubCell"/>
</dbReference>
<dbReference type="PANTHER" id="PTHR21057">
    <property type="entry name" value="PHOSPHO-2-DEHYDRO-3-DEOXYHEPTONATE ALDOLASE"/>
    <property type="match status" value="1"/>
</dbReference>
<protein>
    <recommendedName>
        <fullName evidence="3">3-deoxy-8-phosphooctulonate synthase</fullName>
        <ecNumber evidence="3">2.5.1.55</ecNumber>
    </recommendedName>
</protein>
<evidence type="ECO:0000256" key="5">
    <source>
        <dbReference type="ARBA" id="ARBA00022679"/>
    </source>
</evidence>
<evidence type="ECO:0000256" key="2">
    <source>
        <dbReference type="ARBA" id="ARBA00010499"/>
    </source>
</evidence>
<organism evidence="8 9">
    <name type="scientific">Leersia perrieri</name>
    <dbReference type="NCBI Taxonomy" id="77586"/>
    <lineage>
        <taxon>Eukaryota</taxon>
        <taxon>Viridiplantae</taxon>
        <taxon>Streptophyta</taxon>
        <taxon>Embryophyta</taxon>
        <taxon>Tracheophyta</taxon>
        <taxon>Spermatophyta</taxon>
        <taxon>Magnoliopsida</taxon>
        <taxon>Liliopsida</taxon>
        <taxon>Poales</taxon>
        <taxon>Poaceae</taxon>
        <taxon>BOP clade</taxon>
        <taxon>Oryzoideae</taxon>
        <taxon>Oryzeae</taxon>
        <taxon>Oryzinae</taxon>
        <taxon>Leersia</taxon>
    </lineage>
</organism>
<dbReference type="EnsemblPlants" id="LPERR12G07020.1">
    <property type="protein sequence ID" value="LPERR12G07020.1"/>
    <property type="gene ID" value="LPERR12G07020"/>
</dbReference>
<dbReference type="eggNOG" id="ENOG502QQN7">
    <property type="taxonomic scope" value="Eukaryota"/>
</dbReference>
<dbReference type="InterPro" id="IPR006218">
    <property type="entry name" value="DAHP1/KDSA"/>
</dbReference>
<feature type="domain" description="DAHP synthetase I/KDSA" evidence="7">
    <location>
        <begin position="16"/>
        <end position="100"/>
    </location>
</feature>
<reference evidence="8 9" key="1">
    <citation type="submission" date="2012-08" db="EMBL/GenBank/DDBJ databases">
        <title>Oryza genome evolution.</title>
        <authorList>
            <person name="Wing R.A."/>
        </authorList>
    </citation>
    <scope>NUCLEOTIDE SEQUENCE</scope>
</reference>
<dbReference type="GO" id="GO:0008676">
    <property type="term" value="F:3-deoxy-8-phosphooctulonate synthase activity"/>
    <property type="evidence" value="ECO:0007669"/>
    <property type="project" value="UniProtKB-EC"/>
</dbReference>
<dbReference type="Proteomes" id="UP000032180">
    <property type="component" value="Chromosome 12"/>
</dbReference>
<keyword evidence="5" id="KW-0808">Transferase</keyword>
<evidence type="ECO:0000313" key="9">
    <source>
        <dbReference type="Proteomes" id="UP000032180"/>
    </source>
</evidence>
<dbReference type="HOGENOM" id="CLU_036666_0_0_1"/>